<feature type="compositionally biased region" description="Low complexity" evidence="2">
    <location>
        <begin position="1"/>
        <end position="24"/>
    </location>
</feature>
<dbReference type="SMART" id="SM00938">
    <property type="entry name" value="P-II"/>
    <property type="match status" value="1"/>
</dbReference>
<evidence type="ECO:0000256" key="1">
    <source>
        <dbReference type="RuleBase" id="RU003936"/>
    </source>
</evidence>
<comment type="similarity">
    <text evidence="1">Belongs to the P(II) protein family.</text>
</comment>
<dbReference type="Pfam" id="PF00543">
    <property type="entry name" value="P-II"/>
    <property type="match status" value="1"/>
</dbReference>
<dbReference type="PRINTS" id="PR00340">
    <property type="entry name" value="PIIGLNB"/>
</dbReference>
<comment type="caution">
    <text evidence="3">The sequence shown here is derived from an EMBL/GenBank/DDBJ whole genome shotgun (WGS) entry which is preliminary data.</text>
</comment>
<evidence type="ECO:0000256" key="2">
    <source>
        <dbReference type="SAM" id="MobiDB-lite"/>
    </source>
</evidence>
<evidence type="ECO:0000313" key="3">
    <source>
        <dbReference type="EMBL" id="CAD7700268.1"/>
    </source>
</evidence>
<dbReference type="PROSITE" id="PS00638">
    <property type="entry name" value="PII_GLNB_CTER"/>
    <property type="match status" value="1"/>
</dbReference>
<dbReference type="OrthoDB" id="2016645at2759"/>
<dbReference type="EMBL" id="CAJHUC010001209">
    <property type="protein sequence ID" value="CAD7700268.1"/>
    <property type="molecule type" value="Genomic_DNA"/>
</dbReference>
<dbReference type="Gene3D" id="3.30.70.120">
    <property type="match status" value="1"/>
</dbReference>
<gene>
    <name evidence="3" type="ORF">OSTQU699_LOCUS5627</name>
</gene>
<name>A0A8S1IZA9_9CHLO</name>
<dbReference type="GO" id="GO:0005524">
    <property type="term" value="F:ATP binding"/>
    <property type="evidence" value="ECO:0007669"/>
    <property type="project" value="TreeGrafter"/>
</dbReference>
<evidence type="ECO:0008006" key="5">
    <source>
        <dbReference type="Google" id="ProtNLM"/>
    </source>
</evidence>
<dbReference type="PROSITE" id="PS51343">
    <property type="entry name" value="PII_GLNB_DOM"/>
    <property type="match status" value="1"/>
</dbReference>
<dbReference type="Proteomes" id="UP000708148">
    <property type="component" value="Unassembled WGS sequence"/>
</dbReference>
<reference evidence="3" key="1">
    <citation type="submission" date="2020-12" db="EMBL/GenBank/DDBJ databases">
        <authorList>
            <person name="Iha C."/>
        </authorList>
    </citation>
    <scope>NUCLEOTIDE SEQUENCE</scope>
</reference>
<accession>A0A8S1IZA9</accession>
<dbReference type="SUPFAM" id="SSF54913">
    <property type="entry name" value="GlnB-like"/>
    <property type="match status" value="1"/>
</dbReference>
<dbReference type="GO" id="GO:0005829">
    <property type="term" value="C:cytosol"/>
    <property type="evidence" value="ECO:0007669"/>
    <property type="project" value="TreeGrafter"/>
</dbReference>
<dbReference type="GO" id="GO:0030234">
    <property type="term" value="F:enzyme regulator activity"/>
    <property type="evidence" value="ECO:0007669"/>
    <property type="project" value="InterPro"/>
</dbReference>
<protein>
    <recommendedName>
        <fullName evidence="5">Nitrogen regulatory protein PII</fullName>
    </recommendedName>
</protein>
<dbReference type="InterPro" id="IPR011322">
    <property type="entry name" value="N-reg_PII-like_a/b"/>
</dbReference>
<dbReference type="GO" id="GO:0006808">
    <property type="term" value="P:regulation of nitrogen utilization"/>
    <property type="evidence" value="ECO:0007669"/>
    <property type="project" value="InterPro"/>
</dbReference>
<sequence>MERQAAQPSAASARLRALSGSAGSTRPPAPPIRCGRMTKPGFTERKALQRCCVASSASNGATGHAEGRQAVHCDLSAFPQCEFFHVEAIFRPWRLNSVVSRLAEEGIRGMTACNVSGVGMQGGLHERYAGSEFGLDDLVEKAQLSVVCTRDQVDLVATTIADAAWTGEIGDGKIFVHPVADVVRIRTGESGLEAEHMEGGMSDIHASNSELDD</sequence>
<dbReference type="InterPro" id="IPR017918">
    <property type="entry name" value="N-reg_PII_CS"/>
</dbReference>
<dbReference type="PANTHER" id="PTHR30115">
    <property type="entry name" value="NITROGEN REGULATORY PROTEIN P-II"/>
    <property type="match status" value="1"/>
</dbReference>
<organism evidence="3 4">
    <name type="scientific">Ostreobium quekettii</name>
    <dbReference type="NCBI Taxonomy" id="121088"/>
    <lineage>
        <taxon>Eukaryota</taxon>
        <taxon>Viridiplantae</taxon>
        <taxon>Chlorophyta</taxon>
        <taxon>core chlorophytes</taxon>
        <taxon>Ulvophyceae</taxon>
        <taxon>TCBD clade</taxon>
        <taxon>Bryopsidales</taxon>
        <taxon>Ostreobineae</taxon>
        <taxon>Ostreobiaceae</taxon>
        <taxon>Ostreobium</taxon>
    </lineage>
</organism>
<keyword evidence="4" id="KW-1185">Reference proteome</keyword>
<dbReference type="PANTHER" id="PTHR30115:SF11">
    <property type="entry name" value="NITROGEN REGULATORY PROTEIN P-II HOMOLOG"/>
    <property type="match status" value="1"/>
</dbReference>
<feature type="region of interest" description="Disordered" evidence="2">
    <location>
        <begin position="1"/>
        <end position="38"/>
    </location>
</feature>
<dbReference type="InterPro" id="IPR002187">
    <property type="entry name" value="N-reg_PII"/>
</dbReference>
<dbReference type="AlphaFoldDB" id="A0A8S1IZA9"/>
<proteinExistence type="inferred from homology"/>
<dbReference type="InterPro" id="IPR015867">
    <property type="entry name" value="N-reg_PII/ATP_PRibTrfase_C"/>
</dbReference>
<evidence type="ECO:0000313" key="4">
    <source>
        <dbReference type="Proteomes" id="UP000708148"/>
    </source>
</evidence>